<sequence>MILVRREVQYPDIAATNFAGVCYVPYVGIFHLVWEIRALWHSYCGCEAILAFVLGYELGWGRAERWGRKFFLVAMVDE</sequence>
<dbReference type="AlphaFoldDB" id="A0AAV6W3P0"/>
<feature type="transmembrane region" description="Helical" evidence="1">
    <location>
        <begin position="40"/>
        <end position="59"/>
    </location>
</feature>
<evidence type="ECO:0000256" key="1">
    <source>
        <dbReference type="SAM" id="Phobius"/>
    </source>
</evidence>
<name>A0AAV6W3P0_9LAMI</name>
<accession>A0AAV6W3P0</accession>
<protein>
    <submittedName>
        <fullName evidence="2">Uncharacterized protein</fullName>
    </submittedName>
</protein>
<dbReference type="Proteomes" id="UP000826271">
    <property type="component" value="Unassembled WGS sequence"/>
</dbReference>
<reference evidence="2" key="1">
    <citation type="submission" date="2019-10" db="EMBL/GenBank/DDBJ databases">
        <authorList>
            <person name="Zhang R."/>
            <person name="Pan Y."/>
            <person name="Wang J."/>
            <person name="Ma R."/>
            <person name="Yu S."/>
        </authorList>
    </citation>
    <scope>NUCLEOTIDE SEQUENCE</scope>
    <source>
        <strain evidence="2">LA-IB0</strain>
        <tissue evidence="2">Leaf</tissue>
    </source>
</reference>
<keyword evidence="3" id="KW-1185">Reference proteome</keyword>
<proteinExistence type="predicted"/>
<feature type="transmembrane region" description="Helical" evidence="1">
    <location>
        <begin position="12"/>
        <end position="34"/>
    </location>
</feature>
<organism evidence="2 3">
    <name type="scientific">Buddleja alternifolia</name>
    <dbReference type="NCBI Taxonomy" id="168488"/>
    <lineage>
        <taxon>Eukaryota</taxon>
        <taxon>Viridiplantae</taxon>
        <taxon>Streptophyta</taxon>
        <taxon>Embryophyta</taxon>
        <taxon>Tracheophyta</taxon>
        <taxon>Spermatophyta</taxon>
        <taxon>Magnoliopsida</taxon>
        <taxon>eudicotyledons</taxon>
        <taxon>Gunneridae</taxon>
        <taxon>Pentapetalae</taxon>
        <taxon>asterids</taxon>
        <taxon>lamiids</taxon>
        <taxon>Lamiales</taxon>
        <taxon>Scrophulariaceae</taxon>
        <taxon>Buddlejeae</taxon>
        <taxon>Buddleja</taxon>
    </lineage>
</organism>
<keyword evidence="1" id="KW-1133">Transmembrane helix</keyword>
<keyword evidence="1" id="KW-0812">Transmembrane</keyword>
<evidence type="ECO:0000313" key="3">
    <source>
        <dbReference type="Proteomes" id="UP000826271"/>
    </source>
</evidence>
<gene>
    <name evidence="2" type="ORF">BUALT_Bualt18G0037000</name>
</gene>
<comment type="caution">
    <text evidence="2">The sequence shown here is derived from an EMBL/GenBank/DDBJ whole genome shotgun (WGS) entry which is preliminary data.</text>
</comment>
<keyword evidence="1" id="KW-0472">Membrane</keyword>
<dbReference type="EMBL" id="WHWC01000018">
    <property type="protein sequence ID" value="KAG8364806.1"/>
    <property type="molecule type" value="Genomic_DNA"/>
</dbReference>
<evidence type="ECO:0000313" key="2">
    <source>
        <dbReference type="EMBL" id="KAG8364806.1"/>
    </source>
</evidence>